<name>A0ABQ4C482_9ACTN</name>
<keyword evidence="4" id="KW-1185">Reference proteome</keyword>
<keyword evidence="2" id="KW-1133">Transmembrane helix</keyword>
<sequence>MPAKVDDGVAGSTLPARHATIGRMGQLLLIVVVAVTVAAVVFGVTVLVSGRDPGLSPAEPDGRALPLPTTRPLRESDLGDVRFDLTMRGYRMAQVDQALRRAAYDIGYKDELIGVLEAEVNALREGRLLDADALRRAREAAQAPAPAAAPAEAPTKPGWTEFTQPAESEPVDDQAQPADDGTAEPVASAPADEQATAEAAVAAEPSPAADDLAEPADETAEPDEARVEAEATVTSTPAAEQPVEEPAAPAEPTTAAAVPAKPRTPARRTATRTSRPAKRTAAEADDSGAALPEDAPITKSAIGSETSATAKPAEDAESARR</sequence>
<dbReference type="EMBL" id="BONC01000021">
    <property type="protein sequence ID" value="GIF57236.1"/>
    <property type="molecule type" value="Genomic_DNA"/>
</dbReference>
<feature type="compositionally biased region" description="Basic residues" evidence="1">
    <location>
        <begin position="264"/>
        <end position="278"/>
    </location>
</feature>
<proteinExistence type="predicted"/>
<comment type="caution">
    <text evidence="3">The sequence shown here is derived from an EMBL/GenBank/DDBJ whole genome shotgun (WGS) entry which is preliminary data.</text>
</comment>
<dbReference type="InterPro" id="IPR019933">
    <property type="entry name" value="DivIVA_domain"/>
</dbReference>
<accession>A0ABQ4C482</accession>
<feature type="compositionally biased region" description="Low complexity" evidence="1">
    <location>
        <begin position="187"/>
        <end position="210"/>
    </location>
</feature>
<keyword evidence="2" id="KW-0812">Transmembrane</keyword>
<feature type="compositionally biased region" description="Basic and acidic residues" evidence="1">
    <location>
        <begin position="312"/>
        <end position="321"/>
    </location>
</feature>
<evidence type="ECO:0000313" key="4">
    <source>
        <dbReference type="Proteomes" id="UP000624325"/>
    </source>
</evidence>
<evidence type="ECO:0000313" key="3">
    <source>
        <dbReference type="EMBL" id="GIF57236.1"/>
    </source>
</evidence>
<feature type="compositionally biased region" description="Low complexity" evidence="1">
    <location>
        <begin position="140"/>
        <end position="154"/>
    </location>
</feature>
<reference evidence="3 4" key="1">
    <citation type="submission" date="2021-01" db="EMBL/GenBank/DDBJ databases">
        <title>Whole genome shotgun sequence of Asanoa iriomotensis NBRC 100142.</title>
        <authorList>
            <person name="Komaki H."/>
            <person name="Tamura T."/>
        </authorList>
    </citation>
    <scope>NUCLEOTIDE SEQUENCE [LARGE SCALE GENOMIC DNA]</scope>
    <source>
        <strain evidence="3 4">NBRC 100142</strain>
    </source>
</reference>
<keyword evidence="2" id="KW-0472">Membrane</keyword>
<organism evidence="3 4">
    <name type="scientific">Asanoa iriomotensis</name>
    <dbReference type="NCBI Taxonomy" id="234613"/>
    <lineage>
        <taxon>Bacteria</taxon>
        <taxon>Bacillati</taxon>
        <taxon>Actinomycetota</taxon>
        <taxon>Actinomycetes</taxon>
        <taxon>Micromonosporales</taxon>
        <taxon>Micromonosporaceae</taxon>
        <taxon>Asanoa</taxon>
    </lineage>
</organism>
<dbReference type="Proteomes" id="UP000624325">
    <property type="component" value="Unassembled WGS sequence"/>
</dbReference>
<feature type="region of interest" description="Disordered" evidence="1">
    <location>
        <begin position="53"/>
        <end position="73"/>
    </location>
</feature>
<feature type="transmembrane region" description="Helical" evidence="2">
    <location>
        <begin position="27"/>
        <end position="48"/>
    </location>
</feature>
<evidence type="ECO:0000256" key="2">
    <source>
        <dbReference type="SAM" id="Phobius"/>
    </source>
</evidence>
<feature type="compositionally biased region" description="Low complexity" evidence="1">
    <location>
        <begin position="236"/>
        <end position="263"/>
    </location>
</feature>
<gene>
    <name evidence="3" type="ORF">Air01nite_33310</name>
</gene>
<dbReference type="NCBIfam" id="TIGR03544">
    <property type="entry name" value="DivI1A_domain"/>
    <property type="match status" value="1"/>
</dbReference>
<feature type="region of interest" description="Disordered" evidence="1">
    <location>
        <begin position="139"/>
        <end position="321"/>
    </location>
</feature>
<evidence type="ECO:0000256" key="1">
    <source>
        <dbReference type="SAM" id="MobiDB-lite"/>
    </source>
</evidence>
<protein>
    <recommendedName>
        <fullName evidence="5">DivIVA domain-containing protein</fullName>
    </recommendedName>
</protein>
<evidence type="ECO:0008006" key="5">
    <source>
        <dbReference type="Google" id="ProtNLM"/>
    </source>
</evidence>
<feature type="compositionally biased region" description="Acidic residues" evidence="1">
    <location>
        <begin position="211"/>
        <end position="222"/>
    </location>
</feature>